<feature type="transmembrane region" description="Helical" evidence="5">
    <location>
        <begin position="261"/>
        <end position="279"/>
    </location>
</feature>
<dbReference type="InterPro" id="IPR005829">
    <property type="entry name" value="Sugar_transporter_CS"/>
</dbReference>
<feature type="transmembrane region" description="Helical" evidence="5">
    <location>
        <begin position="203"/>
        <end position="221"/>
    </location>
</feature>
<sequence>MENNEKNLARKKCLLQAVDKLGQGSKLMRIIVAINLFTLLLFGLNSISYIFIAEETDFQCSIHELVTANWTIDQINKISPDDPCRKYDHNYTHLVKLGYNKALKFVKESEFLPNTVSCTSFTFNNCERSTIIDEWELVCDQKVHRTYTFLVYSLGIVFGAAIVGICADKYGRKTLLMIGIILQIASGPASALVPWFWTFLLSRYLAGVSTGAMFTTAYTILSEIVKKDKRKVLVAGLDSMLSIGTFFVICMAYILPNWRELQLGISCFLIPVLSLVWLIPESPRWLISQNRYDEAQKIIERYDKSFVEPPTYSIENPTFNFSAPKSLETIKKNKGFFYRNFESLIILFTTSDLRRKILVMFFTFYVTMIVDYILIFSADNFNSDQYIYISIAAINEILANMTILVVMIVLNTKESLIIVYILAFFFMITITAIPTENKNIIIGLALAAKFCNSASFTANLVWNSESFPSNIKSTALGLCIVMGQVGSMTAPFIVDLLGKIALWVPTTIGSILALIAGLLCFIPQTVLDDESELNVDKEEVTNELSNLQFKNHQILKESMASNFKIGPLAENTNKYLNSYSIDLSQENTSESANISSEKPSQDISCIIKNSSIFDTQVLSITDEEKLQLESLLHDNSATNKSIEAILEHNYDNQPNPYKLDEKSIKSLEDINRKLEIYKLDHLNDDLPINNPNDLNN</sequence>
<dbReference type="Proteomes" id="UP000826195">
    <property type="component" value="Unassembled WGS sequence"/>
</dbReference>
<dbReference type="InterPro" id="IPR005828">
    <property type="entry name" value="MFS_sugar_transport-like"/>
</dbReference>
<gene>
    <name evidence="7" type="ORF">KQX54_021329</name>
</gene>
<dbReference type="PROSITE" id="PS00216">
    <property type="entry name" value="SUGAR_TRANSPORT_1"/>
    <property type="match status" value="1"/>
</dbReference>
<dbReference type="InterPro" id="IPR036259">
    <property type="entry name" value="MFS_trans_sf"/>
</dbReference>
<reference evidence="7 8" key="1">
    <citation type="journal article" date="2021" name="J. Hered.">
        <title>A chromosome-level genome assembly of the parasitoid wasp, Cotesia glomerata (Hymenoptera: Braconidae).</title>
        <authorList>
            <person name="Pinto B.J."/>
            <person name="Weis J.J."/>
            <person name="Gamble T."/>
            <person name="Ode P.J."/>
            <person name="Paul R."/>
            <person name="Zaspel J.M."/>
        </authorList>
    </citation>
    <scope>NUCLEOTIDE SEQUENCE [LARGE SCALE GENOMIC DNA]</scope>
    <source>
        <strain evidence="7">CgM1</strain>
    </source>
</reference>
<evidence type="ECO:0000256" key="4">
    <source>
        <dbReference type="ARBA" id="ARBA00023136"/>
    </source>
</evidence>
<dbReference type="Pfam" id="PF00083">
    <property type="entry name" value="Sugar_tr"/>
    <property type="match status" value="1"/>
</dbReference>
<evidence type="ECO:0000256" key="2">
    <source>
        <dbReference type="ARBA" id="ARBA00022692"/>
    </source>
</evidence>
<dbReference type="EMBL" id="JAHXZJ010000001">
    <property type="protein sequence ID" value="KAH0568641.1"/>
    <property type="molecule type" value="Genomic_DNA"/>
</dbReference>
<evidence type="ECO:0000256" key="1">
    <source>
        <dbReference type="ARBA" id="ARBA00004141"/>
    </source>
</evidence>
<feature type="transmembrane region" description="Helical" evidence="5">
    <location>
        <begin position="30"/>
        <end position="52"/>
    </location>
</feature>
<keyword evidence="3 5" id="KW-1133">Transmembrane helix</keyword>
<evidence type="ECO:0000259" key="6">
    <source>
        <dbReference type="PROSITE" id="PS50850"/>
    </source>
</evidence>
<evidence type="ECO:0000256" key="5">
    <source>
        <dbReference type="SAM" id="Phobius"/>
    </source>
</evidence>
<feature type="transmembrane region" description="Helical" evidence="5">
    <location>
        <begin position="474"/>
        <end position="494"/>
    </location>
</feature>
<name>A0AAV7J9U2_COTGL</name>
<comment type="subcellular location">
    <subcellularLocation>
        <location evidence="1">Membrane</location>
        <topology evidence="1">Multi-pass membrane protein</topology>
    </subcellularLocation>
</comment>
<accession>A0AAV7J9U2</accession>
<dbReference type="PROSITE" id="PS50850">
    <property type="entry name" value="MFS"/>
    <property type="match status" value="1"/>
</dbReference>
<dbReference type="GO" id="GO:0022857">
    <property type="term" value="F:transmembrane transporter activity"/>
    <property type="evidence" value="ECO:0007669"/>
    <property type="project" value="InterPro"/>
</dbReference>
<feature type="domain" description="Major facilitator superfamily (MFS) profile" evidence="6">
    <location>
        <begin position="31"/>
        <end position="528"/>
    </location>
</feature>
<dbReference type="PROSITE" id="PS00217">
    <property type="entry name" value="SUGAR_TRANSPORT_2"/>
    <property type="match status" value="1"/>
</dbReference>
<evidence type="ECO:0000256" key="3">
    <source>
        <dbReference type="ARBA" id="ARBA00022989"/>
    </source>
</evidence>
<feature type="transmembrane region" description="Helical" evidence="5">
    <location>
        <begin position="500"/>
        <end position="522"/>
    </location>
</feature>
<evidence type="ECO:0000313" key="7">
    <source>
        <dbReference type="EMBL" id="KAH0568641.1"/>
    </source>
</evidence>
<dbReference type="InterPro" id="IPR020846">
    <property type="entry name" value="MFS_dom"/>
</dbReference>
<evidence type="ECO:0000313" key="8">
    <source>
        <dbReference type="Proteomes" id="UP000826195"/>
    </source>
</evidence>
<dbReference type="GO" id="GO:0016020">
    <property type="term" value="C:membrane"/>
    <property type="evidence" value="ECO:0007669"/>
    <property type="project" value="UniProtKB-SubCell"/>
</dbReference>
<feature type="transmembrane region" description="Helical" evidence="5">
    <location>
        <begin position="440"/>
        <end position="462"/>
    </location>
</feature>
<dbReference type="AlphaFoldDB" id="A0AAV7J9U2"/>
<proteinExistence type="predicted"/>
<keyword evidence="4 5" id="KW-0472">Membrane</keyword>
<keyword evidence="2 5" id="KW-0812">Transmembrane</keyword>
<feature type="transmembrane region" description="Helical" evidence="5">
    <location>
        <begin position="387"/>
        <end position="410"/>
    </location>
</feature>
<dbReference type="PANTHER" id="PTHR24064">
    <property type="entry name" value="SOLUTE CARRIER FAMILY 22 MEMBER"/>
    <property type="match status" value="1"/>
</dbReference>
<feature type="transmembrane region" description="Helical" evidence="5">
    <location>
        <begin position="149"/>
        <end position="167"/>
    </location>
</feature>
<dbReference type="Gene3D" id="1.20.1250.20">
    <property type="entry name" value="MFS general substrate transporter like domains"/>
    <property type="match status" value="1"/>
</dbReference>
<feature type="transmembrane region" description="Helical" evidence="5">
    <location>
        <begin position="174"/>
        <end position="197"/>
    </location>
</feature>
<feature type="transmembrane region" description="Helical" evidence="5">
    <location>
        <begin position="233"/>
        <end position="255"/>
    </location>
</feature>
<feature type="transmembrane region" description="Helical" evidence="5">
    <location>
        <begin position="357"/>
        <end position="375"/>
    </location>
</feature>
<protein>
    <recommendedName>
        <fullName evidence="6">Major facilitator superfamily (MFS) profile domain-containing protein</fullName>
    </recommendedName>
</protein>
<comment type="caution">
    <text evidence="7">The sequence shown here is derived from an EMBL/GenBank/DDBJ whole genome shotgun (WGS) entry which is preliminary data.</text>
</comment>
<organism evidence="7 8">
    <name type="scientific">Cotesia glomerata</name>
    <name type="common">Lepidopteran parasitic wasp</name>
    <name type="synonym">Apanteles glomeratus</name>
    <dbReference type="NCBI Taxonomy" id="32391"/>
    <lineage>
        <taxon>Eukaryota</taxon>
        <taxon>Metazoa</taxon>
        <taxon>Ecdysozoa</taxon>
        <taxon>Arthropoda</taxon>
        <taxon>Hexapoda</taxon>
        <taxon>Insecta</taxon>
        <taxon>Pterygota</taxon>
        <taxon>Neoptera</taxon>
        <taxon>Endopterygota</taxon>
        <taxon>Hymenoptera</taxon>
        <taxon>Apocrita</taxon>
        <taxon>Ichneumonoidea</taxon>
        <taxon>Braconidae</taxon>
        <taxon>Microgastrinae</taxon>
        <taxon>Cotesia</taxon>
    </lineage>
</organism>
<dbReference type="SUPFAM" id="SSF103473">
    <property type="entry name" value="MFS general substrate transporter"/>
    <property type="match status" value="1"/>
</dbReference>
<keyword evidence="8" id="KW-1185">Reference proteome</keyword>
<feature type="transmembrane region" description="Helical" evidence="5">
    <location>
        <begin position="417"/>
        <end position="434"/>
    </location>
</feature>